<evidence type="ECO:0000256" key="10">
    <source>
        <dbReference type="ARBA" id="ARBA00023221"/>
    </source>
</evidence>
<dbReference type="InterPro" id="IPR036291">
    <property type="entry name" value="NAD(P)-bd_dom_sf"/>
</dbReference>
<dbReference type="EC" id="1.1.1.100" evidence="14"/>
<dbReference type="NCBIfam" id="NF004200">
    <property type="entry name" value="PRK05653.1-5"/>
    <property type="match status" value="1"/>
</dbReference>
<comment type="pathway">
    <text evidence="2 14">Lipid metabolism; fatty acid biosynthesis.</text>
</comment>
<keyword evidence="8 14" id="KW-0443">Lipid metabolism</keyword>
<keyword evidence="9 14" id="KW-0275">Fatty acid biosynthesis</keyword>
<dbReference type="UniPathway" id="UPA00094"/>
<evidence type="ECO:0000256" key="2">
    <source>
        <dbReference type="ARBA" id="ARBA00005194"/>
    </source>
</evidence>
<dbReference type="PROSITE" id="PS00061">
    <property type="entry name" value="ADH_SHORT"/>
    <property type="match status" value="1"/>
</dbReference>
<feature type="domain" description="Ketoreductase" evidence="15">
    <location>
        <begin position="5"/>
        <end position="190"/>
    </location>
</feature>
<dbReference type="InterPro" id="IPR020904">
    <property type="entry name" value="Sc_DH/Rdtase_CS"/>
</dbReference>
<dbReference type="NCBIfam" id="TIGR01830">
    <property type="entry name" value="3oxo_ACP_reduc"/>
    <property type="match status" value="1"/>
</dbReference>
<dbReference type="EMBL" id="FRCP01000006">
    <property type="protein sequence ID" value="SHM12930.1"/>
    <property type="molecule type" value="Genomic_DNA"/>
</dbReference>
<dbReference type="InterPro" id="IPR050259">
    <property type="entry name" value="SDR"/>
</dbReference>
<accession>A0A1M7G9H4</accession>
<evidence type="ECO:0000256" key="3">
    <source>
        <dbReference type="ARBA" id="ARBA00006484"/>
    </source>
</evidence>
<dbReference type="Pfam" id="PF13561">
    <property type="entry name" value="adh_short_C2"/>
    <property type="match status" value="1"/>
</dbReference>
<evidence type="ECO:0000259" key="15">
    <source>
        <dbReference type="SMART" id="SM00822"/>
    </source>
</evidence>
<dbReference type="SUPFAM" id="SSF51735">
    <property type="entry name" value="NAD(P)-binding Rossmann-fold domains"/>
    <property type="match status" value="1"/>
</dbReference>
<dbReference type="PANTHER" id="PTHR42879">
    <property type="entry name" value="3-OXOACYL-(ACYL-CARRIER-PROTEIN) REDUCTASE"/>
    <property type="match status" value="1"/>
</dbReference>
<dbReference type="GO" id="GO:0051287">
    <property type="term" value="F:NAD binding"/>
    <property type="evidence" value="ECO:0007669"/>
    <property type="project" value="UniProtKB-UniRule"/>
</dbReference>
<evidence type="ECO:0000256" key="9">
    <source>
        <dbReference type="ARBA" id="ARBA00023160"/>
    </source>
</evidence>
<gene>
    <name evidence="16" type="ORF">SAMN02746066_00921</name>
</gene>
<feature type="binding site" evidence="13">
    <location>
        <begin position="11"/>
        <end position="14"/>
    </location>
    <ligand>
        <name>NADP(+)</name>
        <dbReference type="ChEBI" id="CHEBI:58349"/>
    </ligand>
</feature>
<dbReference type="InterPro" id="IPR002347">
    <property type="entry name" value="SDR_fam"/>
</dbReference>
<dbReference type="SMART" id="SM00822">
    <property type="entry name" value="PKS_KR"/>
    <property type="match status" value="1"/>
</dbReference>
<dbReference type="PRINTS" id="PR00080">
    <property type="entry name" value="SDRFAMILY"/>
</dbReference>
<dbReference type="STRING" id="1120996.SAMN02746066_00921"/>
<dbReference type="AlphaFoldDB" id="A0A1M7G9H4"/>
<dbReference type="CDD" id="cd05333">
    <property type="entry name" value="BKR_SDR_c"/>
    <property type="match status" value="1"/>
</dbReference>
<dbReference type="OrthoDB" id="9803333at2"/>
<evidence type="ECO:0000256" key="11">
    <source>
        <dbReference type="ARBA" id="ARBA00048508"/>
    </source>
</evidence>
<comment type="subunit">
    <text evidence="14">Homotetramer.</text>
</comment>
<comment type="similarity">
    <text evidence="3 14">Belongs to the short-chain dehydrogenases/reductases (SDR) family.</text>
</comment>
<comment type="catalytic activity">
    <reaction evidence="11 14">
        <text>a (3R)-hydroxyacyl-[ACP] + NADP(+) = a 3-oxoacyl-[ACP] + NADPH + H(+)</text>
        <dbReference type="Rhea" id="RHEA:17397"/>
        <dbReference type="Rhea" id="RHEA-COMP:9916"/>
        <dbReference type="Rhea" id="RHEA-COMP:9945"/>
        <dbReference type="ChEBI" id="CHEBI:15378"/>
        <dbReference type="ChEBI" id="CHEBI:57783"/>
        <dbReference type="ChEBI" id="CHEBI:58349"/>
        <dbReference type="ChEBI" id="CHEBI:78776"/>
        <dbReference type="ChEBI" id="CHEBI:78827"/>
        <dbReference type="EC" id="1.1.1.100"/>
    </reaction>
</comment>
<dbReference type="RefSeq" id="WP_073283563.1">
    <property type="nucleotide sequence ID" value="NZ_FRCP01000006.1"/>
</dbReference>
<feature type="binding site" evidence="13">
    <location>
        <position position="187"/>
    </location>
    <ligand>
        <name>NADP(+)</name>
        <dbReference type="ChEBI" id="CHEBI:58349"/>
    </ligand>
</feature>
<dbReference type="NCBIfam" id="NF005559">
    <property type="entry name" value="PRK07231.1"/>
    <property type="match status" value="1"/>
</dbReference>
<dbReference type="Gene3D" id="3.40.50.720">
    <property type="entry name" value="NAD(P)-binding Rossmann-like Domain"/>
    <property type="match status" value="1"/>
</dbReference>
<dbReference type="Proteomes" id="UP000184038">
    <property type="component" value="Unassembled WGS sequence"/>
</dbReference>
<dbReference type="NCBIfam" id="NF009464">
    <property type="entry name" value="PRK12824.1"/>
    <property type="match status" value="1"/>
</dbReference>
<dbReference type="PANTHER" id="PTHR42879:SF2">
    <property type="entry name" value="3-OXOACYL-[ACYL-CARRIER-PROTEIN] REDUCTASE FABG"/>
    <property type="match status" value="1"/>
</dbReference>
<dbReference type="FunFam" id="3.40.50.720:FF:000037">
    <property type="entry name" value="3-oxoacyl-[acyl-carrier-protein] reductase FabG"/>
    <property type="match status" value="1"/>
</dbReference>
<keyword evidence="6 13" id="KW-0521">NADP</keyword>
<dbReference type="GO" id="GO:0006633">
    <property type="term" value="P:fatty acid biosynthetic process"/>
    <property type="evidence" value="ECO:0007669"/>
    <property type="project" value="UniProtKB-UniPathway"/>
</dbReference>
<keyword evidence="10" id="KW-0753">Steroid metabolism</keyword>
<protein>
    <recommendedName>
        <fullName evidence="14">3-oxoacyl-[acyl-carrier-protein] reductase</fullName>
        <ecNumber evidence="14">1.1.1.100</ecNumber>
    </recommendedName>
</protein>
<dbReference type="GO" id="GO:0008202">
    <property type="term" value="P:steroid metabolic process"/>
    <property type="evidence" value="ECO:0007669"/>
    <property type="project" value="UniProtKB-KW"/>
</dbReference>
<dbReference type="InterPro" id="IPR057326">
    <property type="entry name" value="KR_dom"/>
</dbReference>
<keyword evidence="4 14" id="KW-0444">Lipid biosynthesis</keyword>
<feature type="binding site" evidence="13">
    <location>
        <position position="89"/>
    </location>
    <ligand>
        <name>NADP(+)</name>
        <dbReference type="ChEBI" id="CHEBI:58349"/>
    </ligand>
</feature>
<evidence type="ECO:0000256" key="1">
    <source>
        <dbReference type="ARBA" id="ARBA00002607"/>
    </source>
</evidence>
<keyword evidence="7 14" id="KW-0560">Oxidoreductase</keyword>
<evidence type="ECO:0000256" key="13">
    <source>
        <dbReference type="PIRSR" id="PIRSR611284-2"/>
    </source>
</evidence>
<evidence type="ECO:0000256" key="8">
    <source>
        <dbReference type="ARBA" id="ARBA00023098"/>
    </source>
</evidence>
<dbReference type="NCBIfam" id="NF009466">
    <property type="entry name" value="PRK12826.1-2"/>
    <property type="match status" value="1"/>
</dbReference>
<evidence type="ECO:0000256" key="6">
    <source>
        <dbReference type="ARBA" id="ARBA00022857"/>
    </source>
</evidence>
<evidence type="ECO:0000313" key="17">
    <source>
        <dbReference type="Proteomes" id="UP000184038"/>
    </source>
</evidence>
<evidence type="ECO:0000256" key="4">
    <source>
        <dbReference type="ARBA" id="ARBA00022516"/>
    </source>
</evidence>
<dbReference type="GO" id="GO:0004316">
    <property type="term" value="F:3-oxoacyl-[acyl-carrier-protein] reductase (NADPH) activity"/>
    <property type="evidence" value="ECO:0007669"/>
    <property type="project" value="UniProtKB-UniRule"/>
</dbReference>
<evidence type="ECO:0000256" key="5">
    <source>
        <dbReference type="ARBA" id="ARBA00022832"/>
    </source>
</evidence>
<evidence type="ECO:0000256" key="7">
    <source>
        <dbReference type="ARBA" id="ARBA00023002"/>
    </source>
</evidence>
<keyword evidence="17" id="KW-1185">Reference proteome</keyword>
<organism evidence="16 17">
    <name type="scientific">Anaerosporobacter mobilis DSM 15930</name>
    <dbReference type="NCBI Taxonomy" id="1120996"/>
    <lineage>
        <taxon>Bacteria</taxon>
        <taxon>Bacillati</taxon>
        <taxon>Bacillota</taxon>
        <taxon>Clostridia</taxon>
        <taxon>Lachnospirales</taxon>
        <taxon>Lachnospiraceae</taxon>
        <taxon>Anaerosporobacter</taxon>
    </lineage>
</organism>
<name>A0A1M7G9H4_9FIRM</name>
<feature type="binding site" evidence="13">
    <location>
        <begin position="62"/>
        <end position="63"/>
    </location>
    <ligand>
        <name>NADP(+)</name>
        <dbReference type="ChEBI" id="CHEBI:58349"/>
    </ligand>
</feature>
<evidence type="ECO:0000313" key="16">
    <source>
        <dbReference type="EMBL" id="SHM12930.1"/>
    </source>
</evidence>
<dbReference type="PRINTS" id="PR00081">
    <property type="entry name" value="GDHRDH"/>
</dbReference>
<dbReference type="InterPro" id="IPR011284">
    <property type="entry name" value="3oxo_ACP_reduc"/>
</dbReference>
<feature type="active site" description="Proton acceptor" evidence="12">
    <location>
        <position position="154"/>
    </location>
</feature>
<dbReference type="NCBIfam" id="NF004198">
    <property type="entry name" value="PRK05653.1-3"/>
    <property type="match status" value="1"/>
</dbReference>
<comment type="function">
    <text evidence="1 14">Catalyzes the NADPH-dependent reduction of beta-ketoacyl-ACP substrates to beta-hydroxyacyl-ACP products, the first reductive step in the elongation cycle of fatty acid biosynthesis.</text>
</comment>
<keyword evidence="5 14" id="KW-0276">Fatty acid metabolism</keyword>
<sequence>MLEGKVALVTGASRGIGRAIAEELASQGAYVIINYSGNEQAAGEVLNTITKMGKRASLYRCNVGNYEEVKEMIDTIVKEHKTIDIIVNNAGITRDNLLLKMSEQEFDDVITTNLKGAFNTIKHASRYMLKQRSGKIINISSVSGIIGNAGQTNYSAAKAGIIGMTKAVAKELASRNITVNAVAPGFIQTDMTEALPDAMKEKVSDSIPLKKMGQPEDIAKMVSFLASSQGDYVTGQVFKVDGGIAI</sequence>
<feature type="binding site" evidence="13">
    <location>
        <begin position="154"/>
        <end position="158"/>
    </location>
    <ligand>
        <name>NADP(+)</name>
        <dbReference type="ChEBI" id="CHEBI:58349"/>
    </ligand>
</feature>
<evidence type="ECO:0000256" key="12">
    <source>
        <dbReference type="PIRSR" id="PIRSR611284-1"/>
    </source>
</evidence>
<proteinExistence type="inferred from homology"/>
<reference evidence="16 17" key="1">
    <citation type="submission" date="2016-11" db="EMBL/GenBank/DDBJ databases">
        <authorList>
            <person name="Jaros S."/>
            <person name="Januszkiewicz K."/>
            <person name="Wedrychowicz H."/>
        </authorList>
    </citation>
    <scope>NUCLEOTIDE SEQUENCE [LARGE SCALE GENOMIC DNA]</scope>
    <source>
        <strain evidence="16 17">DSM 15930</strain>
    </source>
</reference>
<evidence type="ECO:0000256" key="14">
    <source>
        <dbReference type="RuleBase" id="RU366074"/>
    </source>
</evidence>